<dbReference type="CDD" id="cd10917">
    <property type="entry name" value="CE4_NodB_like_6s_7s"/>
    <property type="match status" value="1"/>
</dbReference>
<proteinExistence type="predicted"/>
<dbReference type="InterPro" id="IPR002509">
    <property type="entry name" value="NODB_dom"/>
</dbReference>
<dbReference type="InterPro" id="IPR011330">
    <property type="entry name" value="Glyco_hydro/deAcase_b/a-brl"/>
</dbReference>
<dbReference type="RefSeq" id="WP_245733011.1">
    <property type="nucleotide sequence ID" value="NZ_FOGT01000005.1"/>
</dbReference>
<dbReference type="PANTHER" id="PTHR10587">
    <property type="entry name" value="GLYCOSYL TRANSFERASE-RELATED"/>
    <property type="match status" value="1"/>
</dbReference>
<dbReference type="GO" id="GO:0016020">
    <property type="term" value="C:membrane"/>
    <property type="evidence" value="ECO:0007669"/>
    <property type="project" value="TreeGrafter"/>
</dbReference>
<keyword evidence="1" id="KW-0479">Metal-binding</keyword>
<sequence>MKLKKTPSMRPLCRPGIRKAVVFLVTFLTMLAVLSASVSAKESELLKAPVYVDNQPVQTNYVMRDGHMMVPAMFFKHTGTEVNWNEKYDSIVFRLGGTRFANPTGTKYIDYQKAGTDQWERDTWATPSIHVDGQTFVPLVDVARRLGLRVEYDASAKRTTIQNPNKRTARRIGSGDSAGRQIALTFDDGPDATYTPQILDILKDKGVPATFFVVGRQVDQFPELMQRIVKEGHGLGNHSFTHPDLTAIQSSEVREELFKTQQSMSRAVNRLPDLFRPPYGKLTRADEDFLQEKGFRIVMWSVDTLDWTGLSGDEIFNRVKNNIKPGGIILQHNIDVNPGMLDGTVEALPRIIDELQKQGYTFVTVQTLLD</sequence>
<evidence type="ECO:0000256" key="1">
    <source>
        <dbReference type="ARBA" id="ARBA00022723"/>
    </source>
</evidence>
<dbReference type="GO" id="GO:0016810">
    <property type="term" value="F:hydrolase activity, acting on carbon-nitrogen (but not peptide) bonds"/>
    <property type="evidence" value="ECO:0007669"/>
    <property type="project" value="InterPro"/>
</dbReference>
<protein>
    <submittedName>
        <fullName evidence="4">Peptidoglycan/xylan/chitin deacetylase, PgdA/CDA1 family</fullName>
    </submittedName>
</protein>
<keyword evidence="2" id="KW-0378">Hydrolase</keyword>
<feature type="domain" description="NodB homology" evidence="3">
    <location>
        <begin position="180"/>
        <end position="363"/>
    </location>
</feature>
<dbReference type="PANTHER" id="PTHR10587:SF133">
    <property type="entry name" value="CHITIN DEACETYLASE 1-RELATED"/>
    <property type="match status" value="1"/>
</dbReference>
<accession>A0A1H9TG91</accession>
<evidence type="ECO:0000256" key="2">
    <source>
        <dbReference type="ARBA" id="ARBA00022801"/>
    </source>
</evidence>
<dbReference type="PROSITE" id="PS51677">
    <property type="entry name" value="NODB"/>
    <property type="match status" value="1"/>
</dbReference>
<evidence type="ECO:0000259" key="3">
    <source>
        <dbReference type="PROSITE" id="PS51677"/>
    </source>
</evidence>
<dbReference type="SUPFAM" id="SSF88713">
    <property type="entry name" value="Glycoside hydrolase/deacetylase"/>
    <property type="match status" value="1"/>
</dbReference>
<evidence type="ECO:0000313" key="4">
    <source>
        <dbReference type="EMBL" id="SER96106.1"/>
    </source>
</evidence>
<keyword evidence="5" id="KW-1185">Reference proteome</keyword>
<dbReference type="GO" id="GO:0046872">
    <property type="term" value="F:metal ion binding"/>
    <property type="evidence" value="ECO:0007669"/>
    <property type="project" value="UniProtKB-KW"/>
</dbReference>
<organism evidence="4 5">
    <name type="scientific">Salipaludibacillus aurantiacus</name>
    <dbReference type="NCBI Taxonomy" id="1601833"/>
    <lineage>
        <taxon>Bacteria</taxon>
        <taxon>Bacillati</taxon>
        <taxon>Bacillota</taxon>
        <taxon>Bacilli</taxon>
        <taxon>Bacillales</taxon>
        <taxon>Bacillaceae</taxon>
    </lineage>
</organism>
<dbReference type="AlphaFoldDB" id="A0A1H9TG91"/>
<dbReference type="Proteomes" id="UP000198571">
    <property type="component" value="Unassembled WGS sequence"/>
</dbReference>
<dbReference type="Pfam" id="PF07833">
    <property type="entry name" value="Cu_amine_oxidN1"/>
    <property type="match status" value="1"/>
</dbReference>
<name>A0A1H9TG91_9BACI</name>
<dbReference type="GO" id="GO:0005975">
    <property type="term" value="P:carbohydrate metabolic process"/>
    <property type="evidence" value="ECO:0007669"/>
    <property type="project" value="InterPro"/>
</dbReference>
<dbReference type="InterPro" id="IPR036582">
    <property type="entry name" value="Mao_N_sf"/>
</dbReference>
<evidence type="ECO:0000313" key="5">
    <source>
        <dbReference type="Proteomes" id="UP000198571"/>
    </source>
</evidence>
<dbReference type="Gene3D" id="3.20.20.370">
    <property type="entry name" value="Glycoside hydrolase/deacetylase"/>
    <property type="match status" value="1"/>
</dbReference>
<dbReference type="Pfam" id="PF01522">
    <property type="entry name" value="Polysacc_deac_1"/>
    <property type="match status" value="1"/>
</dbReference>
<reference evidence="5" key="1">
    <citation type="submission" date="2016-10" db="EMBL/GenBank/DDBJ databases">
        <authorList>
            <person name="Varghese N."/>
            <person name="Submissions S."/>
        </authorList>
    </citation>
    <scope>NUCLEOTIDE SEQUENCE [LARGE SCALE GENOMIC DNA]</scope>
    <source>
        <strain evidence="5">S9</strain>
    </source>
</reference>
<dbReference type="STRING" id="1601833.SAMN05518684_105318"/>
<dbReference type="InterPro" id="IPR050248">
    <property type="entry name" value="Polysacc_deacetylase_ArnD"/>
</dbReference>
<dbReference type="EMBL" id="FOGT01000005">
    <property type="protein sequence ID" value="SER96106.1"/>
    <property type="molecule type" value="Genomic_DNA"/>
</dbReference>
<gene>
    <name evidence="4" type="ORF">SAMN05518684_105318</name>
</gene>
<dbReference type="InterPro" id="IPR012854">
    <property type="entry name" value="Cu_amine_oxidase-like_N"/>
</dbReference>
<dbReference type="SUPFAM" id="SSF55383">
    <property type="entry name" value="Copper amine oxidase, domain N"/>
    <property type="match status" value="1"/>
</dbReference>